<dbReference type="Proteomes" id="UP000552954">
    <property type="component" value="Unassembled WGS sequence"/>
</dbReference>
<gene>
    <name evidence="4" type="ORF">HK415_07330</name>
</gene>
<dbReference type="EMBL" id="JABFCS010000001">
    <property type="protein sequence ID" value="NNU43016.1"/>
    <property type="molecule type" value="Genomic_DNA"/>
</dbReference>
<dbReference type="InterPro" id="IPR029039">
    <property type="entry name" value="Flavoprotein-like_sf"/>
</dbReference>
<evidence type="ECO:0000256" key="2">
    <source>
        <dbReference type="ARBA" id="ARBA00023002"/>
    </source>
</evidence>
<dbReference type="GO" id="GO:0005829">
    <property type="term" value="C:cytosol"/>
    <property type="evidence" value="ECO:0007669"/>
    <property type="project" value="TreeGrafter"/>
</dbReference>
<evidence type="ECO:0000313" key="4">
    <source>
        <dbReference type="EMBL" id="NNU43016.1"/>
    </source>
</evidence>
<proteinExistence type="inferred from homology"/>
<dbReference type="SUPFAM" id="SSF52218">
    <property type="entry name" value="Flavoproteins"/>
    <property type="match status" value="1"/>
</dbReference>
<reference evidence="4 5" key="1">
    <citation type="submission" date="2020-05" db="EMBL/GenBank/DDBJ databases">
        <authorList>
            <person name="Khan S.A."/>
            <person name="Jeon C.O."/>
            <person name="Chun B.H."/>
        </authorList>
    </citation>
    <scope>NUCLEOTIDE SEQUENCE [LARGE SCALE GENOMIC DNA]</scope>
    <source>
        <strain evidence="4 5">B156</strain>
    </source>
</reference>
<evidence type="ECO:0000313" key="5">
    <source>
        <dbReference type="Proteomes" id="UP000552954"/>
    </source>
</evidence>
<reference evidence="4 5" key="2">
    <citation type="submission" date="2020-06" db="EMBL/GenBank/DDBJ databases">
        <title>Ramlibacter rhizophilus sp. nov., isolated from rhizosphere soil of national flower Mugunghwa from South Korea.</title>
        <authorList>
            <person name="Zheng-Fei Y."/>
            <person name="Huan T."/>
        </authorList>
    </citation>
    <scope>NUCLEOTIDE SEQUENCE [LARGE SCALE GENOMIC DNA]</scope>
    <source>
        <strain evidence="4 5">B156</strain>
    </source>
</reference>
<sequence length="194" mass="21366">MTRILIVQGHPDAGAAHLCHALAGAYAEGARQTASEVRLLEVARLDFPLLRSQHAWEQEPVPAGLAQAQQDIAWAQHIVFFFPLWLGDMPALLKGFLEQVARPGFAFGEGARTAFTSKGLTGRSARLVVTMGMPAFVYRWWFAAHSIRSLRRNVLNFVGIAPVRATLIGGVGQLSAARVGDWMERMRRLGREAH</sequence>
<dbReference type="GO" id="GO:0003955">
    <property type="term" value="F:NAD(P)H dehydrogenase (quinone) activity"/>
    <property type="evidence" value="ECO:0007669"/>
    <property type="project" value="TreeGrafter"/>
</dbReference>
<keyword evidence="5" id="KW-1185">Reference proteome</keyword>
<dbReference type="PANTHER" id="PTHR10204:SF34">
    <property type="entry name" value="NAD(P)H DEHYDROGENASE [QUINONE] 1 ISOFORM 1"/>
    <property type="match status" value="1"/>
</dbReference>
<dbReference type="Gene3D" id="3.40.50.360">
    <property type="match status" value="1"/>
</dbReference>
<dbReference type="InterPro" id="IPR003680">
    <property type="entry name" value="Flavodoxin_fold"/>
</dbReference>
<evidence type="ECO:0000259" key="3">
    <source>
        <dbReference type="Pfam" id="PF02525"/>
    </source>
</evidence>
<dbReference type="Pfam" id="PF02525">
    <property type="entry name" value="Flavodoxin_2"/>
    <property type="match status" value="1"/>
</dbReference>
<organism evidence="4 5">
    <name type="scientific">Ramlibacter montanisoli</name>
    <dbReference type="NCBI Taxonomy" id="2732512"/>
    <lineage>
        <taxon>Bacteria</taxon>
        <taxon>Pseudomonadati</taxon>
        <taxon>Pseudomonadota</taxon>
        <taxon>Betaproteobacteria</taxon>
        <taxon>Burkholderiales</taxon>
        <taxon>Comamonadaceae</taxon>
        <taxon>Ramlibacter</taxon>
    </lineage>
</organism>
<dbReference type="RefSeq" id="WP_171557768.1">
    <property type="nucleotide sequence ID" value="NZ_JABFCS010000001.1"/>
</dbReference>
<feature type="domain" description="Flavodoxin-like fold" evidence="3">
    <location>
        <begin position="3"/>
        <end position="175"/>
    </location>
</feature>
<dbReference type="AlphaFoldDB" id="A0A849KBY5"/>
<keyword evidence="2" id="KW-0560">Oxidoreductase</keyword>
<comment type="caution">
    <text evidence="4">The sequence shown here is derived from an EMBL/GenBank/DDBJ whole genome shotgun (WGS) entry which is preliminary data.</text>
</comment>
<dbReference type="InterPro" id="IPR051545">
    <property type="entry name" value="NAD(P)H_dehydrogenase_qn"/>
</dbReference>
<evidence type="ECO:0000256" key="1">
    <source>
        <dbReference type="ARBA" id="ARBA00006252"/>
    </source>
</evidence>
<protein>
    <submittedName>
        <fullName evidence="4">NAD(P)H-dependent oxidoreductase</fullName>
    </submittedName>
</protein>
<dbReference type="PANTHER" id="PTHR10204">
    <property type="entry name" value="NAD P H OXIDOREDUCTASE-RELATED"/>
    <property type="match status" value="1"/>
</dbReference>
<name>A0A849KBY5_9BURK</name>
<accession>A0A849KBY5</accession>
<comment type="similarity">
    <text evidence="1">Belongs to the NAD(P)H dehydrogenase (quinone) family.</text>
</comment>